<dbReference type="PANTHER" id="PTHR46344">
    <property type="entry name" value="OS02G0202900 PROTEIN"/>
    <property type="match status" value="1"/>
</dbReference>
<dbReference type="Gene3D" id="2.130.10.80">
    <property type="entry name" value="Galactose oxidase/kelch, beta-propeller"/>
    <property type="match status" value="1"/>
</dbReference>
<dbReference type="InterPro" id="IPR006652">
    <property type="entry name" value="Kelch_1"/>
</dbReference>
<evidence type="ECO:0000313" key="3">
    <source>
        <dbReference type="EMBL" id="ONI23081.1"/>
    </source>
</evidence>
<keyword evidence="1" id="KW-0880">Kelch repeat</keyword>
<evidence type="ECO:0000256" key="1">
    <source>
        <dbReference type="ARBA" id="ARBA00022441"/>
    </source>
</evidence>
<protein>
    <submittedName>
        <fullName evidence="3">Uncharacterized protein</fullName>
    </submittedName>
</protein>
<evidence type="ECO:0000313" key="4">
    <source>
        <dbReference type="Proteomes" id="UP000006882"/>
    </source>
</evidence>
<dbReference type="Pfam" id="PF01344">
    <property type="entry name" value="Kelch_1"/>
    <property type="match status" value="1"/>
</dbReference>
<dbReference type="EMBL" id="CM007652">
    <property type="protein sequence ID" value="ONI23081.1"/>
    <property type="molecule type" value="Genomic_DNA"/>
</dbReference>
<dbReference type="InterPro" id="IPR037293">
    <property type="entry name" value="Gal_Oxidase_central_sf"/>
</dbReference>
<dbReference type="AlphaFoldDB" id="M5X6K7"/>
<keyword evidence="2" id="KW-0677">Repeat</keyword>
<dbReference type="Gramene" id="ONI23081">
    <property type="protein sequence ID" value="ONI23081"/>
    <property type="gene ID" value="PRUPE_2G169300"/>
</dbReference>
<keyword evidence="4" id="KW-1185">Reference proteome</keyword>
<dbReference type="Proteomes" id="UP000006882">
    <property type="component" value="Chromosome G2"/>
</dbReference>
<proteinExistence type="predicted"/>
<name>M5X6K7_PRUPE</name>
<gene>
    <name evidence="3" type="ORF">PRUPE_2G169300</name>
</gene>
<dbReference type="InterPro" id="IPR015915">
    <property type="entry name" value="Kelch-typ_b-propeller"/>
</dbReference>
<dbReference type="eggNOG" id="KOG1072">
    <property type="taxonomic scope" value="Eukaryota"/>
</dbReference>
<dbReference type="SUPFAM" id="SSF117281">
    <property type="entry name" value="Kelch motif"/>
    <property type="match status" value="1"/>
</dbReference>
<dbReference type="HOGENOM" id="CLU_2417380_0_0_1"/>
<dbReference type="PANTHER" id="PTHR46344:SF26">
    <property type="entry name" value="F-BOX DOMAIN-CONTAINING PROTEIN"/>
    <property type="match status" value="1"/>
</dbReference>
<organism evidence="3 4">
    <name type="scientific">Prunus persica</name>
    <name type="common">Peach</name>
    <name type="synonym">Amygdalus persica</name>
    <dbReference type="NCBI Taxonomy" id="3760"/>
    <lineage>
        <taxon>Eukaryota</taxon>
        <taxon>Viridiplantae</taxon>
        <taxon>Streptophyta</taxon>
        <taxon>Embryophyta</taxon>
        <taxon>Tracheophyta</taxon>
        <taxon>Spermatophyta</taxon>
        <taxon>Magnoliopsida</taxon>
        <taxon>eudicotyledons</taxon>
        <taxon>Gunneridae</taxon>
        <taxon>Pentapetalae</taxon>
        <taxon>rosids</taxon>
        <taxon>fabids</taxon>
        <taxon>Rosales</taxon>
        <taxon>Rosaceae</taxon>
        <taxon>Amygdaloideae</taxon>
        <taxon>Amygdaleae</taxon>
        <taxon>Prunus</taxon>
    </lineage>
</organism>
<evidence type="ECO:0000256" key="2">
    <source>
        <dbReference type="ARBA" id="ARBA00022737"/>
    </source>
</evidence>
<sequence length="92" mass="10658">MHQDYEQQVNCLARKFMEKKIYKLNWCYFACEVLDGKIYSIGGLGSNSSDPHSWDIYDPCTNSWKFHADPNIVPEIEDSVVMDGKIYIRCGT</sequence>
<reference evidence="3 4" key="1">
    <citation type="journal article" date="2013" name="Nat. Genet.">
        <title>The high-quality draft genome of peach (Prunus persica) identifies unique patterns of genetic diversity, domestication and genome evolution.</title>
        <authorList>
            <consortium name="International Peach Genome Initiative"/>
            <person name="Verde I."/>
            <person name="Abbott A.G."/>
            <person name="Scalabrin S."/>
            <person name="Jung S."/>
            <person name="Shu S."/>
            <person name="Marroni F."/>
            <person name="Zhebentyayeva T."/>
            <person name="Dettori M.T."/>
            <person name="Grimwood J."/>
            <person name="Cattonaro F."/>
            <person name="Zuccolo A."/>
            <person name="Rossini L."/>
            <person name="Jenkins J."/>
            <person name="Vendramin E."/>
            <person name="Meisel L.A."/>
            <person name="Decroocq V."/>
            <person name="Sosinski B."/>
            <person name="Prochnik S."/>
            <person name="Mitros T."/>
            <person name="Policriti A."/>
            <person name="Cipriani G."/>
            <person name="Dondini L."/>
            <person name="Ficklin S."/>
            <person name="Goodstein D.M."/>
            <person name="Xuan P."/>
            <person name="Del Fabbro C."/>
            <person name="Aramini V."/>
            <person name="Copetti D."/>
            <person name="Gonzalez S."/>
            <person name="Horner D.S."/>
            <person name="Falchi R."/>
            <person name="Lucas S."/>
            <person name="Mica E."/>
            <person name="Maldonado J."/>
            <person name="Lazzari B."/>
            <person name="Bielenberg D."/>
            <person name="Pirona R."/>
            <person name="Miculan M."/>
            <person name="Barakat A."/>
            <person name="Testolin R."/>
            <person name="Stella A."/>
            <person name="Tartarini S."/>
            <person name="Tonutti P."/>
            <person name="Arus P."/>
            <person name="Orellana A."/>
            <person name="Wells C."/>
            <person name="Main D."/>
            <person name="Vizzotto G."/>
            <person name="Silva H."/>
            <person name="Salamini F."/>
            <person name="Schmutz J."/>
            <person name="Morgante M."/>
            <person name="Rokhsar D.S."/>
        </authorList>
    </citation>
    <scope>NUCLEOTIDE SEQUENCE [LARGE SCALE GENOMIC DNA]</scope>
    <source>
        <strain evidence="4">cv. Nemared</strain>
    </source>
</reference>
<accession>M5X6K7</accession>